<evidence type="ECO:0000313" key="2">
    <source>
        <dbReference type="Proteomes" id="UP001145114"/>
    </source>
</evidence>
<feature type="non-terminal residue" evidence="1">
    <location>
        <position position="358"/>
    </location>
</feature>
<reference evidence="1" key="1">
    <citation type="submission" date="2022-06" db="EMBL/GenBank/DDBJ databases">
        <title>Phylogenomic reconstructions and comparative analyses of Kickxellomycotina fungi.</title>
        <authorList>
            <person name="Reynolds N.K."/>
            <person name="Stajich J.E."/>
            <person name="Barry K."/>
            <person name="Grigoriev I.V."/>
            <person name="Crous P."/>
            <person name="Smith M.E."/>
        </authorList>
    </citation>
    <scope>NUCLEOTIDE SEQUENCE</scope>
    <source>
        <strain evidence="1">RSA 2271</strain>
    </source>
</reference>
<feature type="non-terminal residue" evidence="1">
    <location>
        <position position="1"/>
    </location>
</feature>
<sequence length="358" mass="39339">NVNTVEDKPRLAWVSASLTDSGSAYSWDVLSPNYLNSLLHASAYSPVPSGSFTNISGIQGAISQAKFVIDSTNVTGGIDINSWLRIFGYTTDASAMTPFFSKSNLWRTDDYINIKGFSDYIENHWARPDLLIQDLITIKYSTYNTSYSPMWLRRFSDSQQNQDYVDTSTKNCPTSWLDQIGGCIELKWDGDSFVPISSAVQTRSNRVGIIIGSVIGAVCAPVETGPGKGKRKSQAPSLETLKRGKYGVLNIKDDSVRTGDHGVPNGPSVEDVLEGDDAIESVPGTRDLNGEVDDEGGRFYGDGLTSKEKSVLDWVDEAENIETVDATTIKKLILRLEKCVSKNTELRIKHPDDPTKFV</sequence>
<proteinExistence type="predicted"/>
<accession>A0ACC1HAT2</accession>
<organism evidence="1 2">
    <name type="scientific">Spiromyces aspiralis</name>
    <dbReference type="NCBI Taxonomy" id="68401"/>
    <lineage>
        <taxon>Eukaryota</taxon>
        <taxon>Fungi</taxon>
        <taxon>Fungi incertae sedis</taxon>
        <taxon>Zoopagomycota</taxon>
        <taxon>Kickxellomycotina</taxon>
        <taxon>Kickxellomycetes</taxon>
        <taxon>Kickxellales</taxon>
        <taxon>Kickxellaceae</taxon>
        <taxon>Spiromyces</taxon>
    </lineage>
</organism>
<keyword evidence="2" id="KW-1185">Reference proteome</keyword>
<protein>
    <submittedName>
        <fullName evidence="1">Uncharacterized protein</fullName>
    </submittedName>
</protein>
<comment type="caution">
    <text evidence="1">The sequence shown here is derived from an EMBL/GenBank/DDBJ whole genome shotgun (WGS) entry which is preliminary data.</text>
</comment>
<dbReference type="EMBL" id="JAMZIH010006827">
    <property type="protein sequence ID" value="KAJ1673537.1"/>
    <property type="molecule type" value="Genomic_DNA"/>
</dbReference>
<name>A0ACC1HAT2_9FUNG</name>
<evidence type="ECO:0000313" key="1">
    <source>
        <dbReference type="EMBL" id="KAJ1673537.1"/>
    </source>
</evidence>
<gene>
    <name evidence="1" type="ORF">EV182_005038</name>
</gene>
<dbReference type="Proteomes" id="UP001145114">
    <property type="component" value="Unassembled WGS sequence"/>
</dbReference>